<dbReference type="PANTHER" id="PTHR21666:SF289">
    <property type="entry name" value="L-ALA--D-GLU ENDOPEPTIDASE"/>
    <property type="match status" value="1"/>
</dbReference>
<evidence type="ECO:0000313" key="3">
    <source>
        <dbReference type="EMBL" id="SMP18388.1"/>
    </source>
</evidence>
<evidence type="ECO:0000256" key="1">
    <source>
        <dbReference type="ARBA" id="ARBA00022729"/>
    </source>
</evidence>
<dbReference type="RefSeq" id="WP_265134229.1">
    <property type="nucleotide sequence ID" value="NZ_FXTX01000017.1"/>
</dbReference>
<evidence type="ECO:0000313" key="4">
    <source>
        <dbReference type="Proteomes" id="UP001157947"/>
    </source>
</evidence>
<keyword evidence="4" id="KW-1185">Reference proteome</keyword>
<dbReference type="InterPro" id="IPR016047">
    <property type="entry name" value="M23ase_b-sheet_dom"/>
</dbReference>
<dbReference type="SUPFAM" id="SSF51261">
    <property type="entry name" value="Duplicated hybrid motif"/>
    <property type="match status" value="1"/>
</dbReference>
<dbReference type="PANTHER" id="PTHR21666">
    <property type="entry name" value="PEPTIDASE-RELATED"/>
    <property type="match status" value="1"/>
</dbReference>
<keyword evidence="1" id="KW-0732">Signal</keyword>
<comment type="caution">
    <text evidence="3">The sequence shown here is derived from an EMBL/GenBank/DDBJ whole genome shotgun (WGS) entry which is preliminary data.</text>
</comment>
<name>A0AA45WNJ1_9AQUI</name>
<proteinExistence type="predicted"/>
<gene>
    <name evidence="3" type="ORF">SAMN06264868_11726</name>
</gene>
<dbReference type="GO" id="GO:0004222">
    <property type="term" value="F:metalloendopeptidase activity"/>
    <property type="evidence" value="ECO:0007669"/>
    <property type="project" value="TreeGrafter"/>
</dbReference>
<dbReference type="CDD" id="cd12797">
    <property type="entry name" value="M23_peptidase"/>
    <property type="match status" value="1"/>
</dbReference>
<feature type="domain" description="M23ase beta-sheet core" evidence="2">
    <location>
        <begin position="319"/>
        <end position="413"/>
    </location>
</feature>
<reference evidence="3" key="1">
    <citation type="submission" date="2017-05" db="EMBL/GenBank/DDBJ databases">
        <authorList>
            <person name="Varghese N."/>
            <person name="Submissions S."/>
        </authorList>
    </citation>
    <scope>NUCLEOTIDE SEQUENCE</scope>
    <source>
        <strain evidence="3">DSM 18763</strain>
    </source>
</reference>
<accession>A0AA45WNJ1</accession>
<dbReference type="Gene3D" id="2.70.70.10">
    <property type="entry name" value="Glucose Permease (Domain IIA)"/>
    <property type="match status" value="1"/>
</dbReference>
<dbReference type="Proteomes" id="UP001157947">
    <property type="component" value="Unassembled WGS sequence"/>
</dbReference>
<dbReference type="EMBL" id="FXTX01000017">
    <property type="protein sequence ID" value="SMP18388.1"/>
    <property type="molecule type" value="Genomic_DNA"/>
</dbReference>
<dbReference type="Pfam" id="PF01551">
    <property type="entry name" value="Peptidase_M23"/>
    <property type="match status" value="1"/>
</dbReference>
<dbReference type="InterPro" id="IPR011055">
    <property type="entry name" value="Dup_hybrid_motif"/>
</dbReference>
<dbReference type="InterPro" id="IPR050570">
    <property type="entry name" value="Cell_wall_metabolism_enzyme"/>
</dbReference>
<protein>
    <submittedName>
        <fullName evidence="3">Peptidase family M23</fullName>
    </submittedName>
</protein>
<evidence type="ECO:0000259" key="2">
    <source>
        <dbReference type="Pfam" id="PF01551"/>
    </source>
</evidence>
<sequence length="437" mass="49657">MKKIIFILLVIAITGFFLYKGTINLGKPEIKLEKEPKAVGTDYRLSFYVEDERPGLNNVSVKILQNGKEITLLEENFKEPVKSKKYILPINAQKLGLAQNKAEIIITAKDDSLLHNKKEYRKEVIIDTEPPVLSILYSSESIINGGTGFVFYKVSNDTIKTGLTLENYNFRCFSGLFKDKNIYTCAFPYPYYFNDKKPIYVYAEDEAGNKATQSVNYTFKFVKYANSVIKIDDNFINNKIKQLSDKNIQNPIELFKYVNLEIRRKNEEKIHKITSECKNIYPMFEGAFEQLKNSAKLGGFADYRNYKYNGQIIEGADAYHKGFDFASVKNAPVYASNKGVVVFTGNLGIYGNSVIIDHGLCIYSLYSHLSEISVKNGDKVDKNSLIGKTGTTGLAVGDHLHFGILVQGLEVNPIEWFDYHWIKTRFLEPIEKINKGG</sequence>
<organism evidence="3 4">
    <name type="scientific">Venenivibrio stagnispumantis</name>
    <dbReference type="NCBI Taxonomy" id="407998"/>
    <lineage>
        <taxon>Bacteria</taxon>
        <taxon>Pseudomonadati</taxon>
        <taxon>Aquificota</taxon>
        <taxon>Aquificia</taxon>
        <taxon>Aquificales</taxon>
        <taxon>Hydrogenothermaceae</taxon>
        <taxon>Venenivibrio</taxon>
    </lineage>
</organism>
<dbReference type="AlphaFoldDB" id="A0AA45WNJ1"/>